<dbReference type="Proteomes" id="UP001163285">
    <property type="component" value="Chromosome"/>
</dbReference>
<dbReference type="EMBL" id="CP110176">
    <property type="protein sequence ID" value="UZC86341.1"/>
    <property type="molecule type" value="Genomic_DNA"/>
</dbReference>
<dbReference type="RefSeq" id="WP_125117532.1">
    <property type="nucleotide sequence ID" value="NZ_AP019195.1"/>
</dbReference>
<organism evidence="1 2">
    <name type="scientific">Aeromonas caviae</name>
    <name type="common">Aeromonas punctata</name>
    <dbReference type="NCBI Taxonomy" id="648"/>
    <lineage>
        <taxon>Bacteria</taxon>
        <taxon>Pseudomonadati</taxon>
        <taxon>Pseudomonadota</taxon>
        <taxon>Gammaproteobacteria</taxon>
        <taxon>Aeromonadales</taxon>
        <taxon>Aeromonadaceae</taxon>
        <taxon>Aeromonas</taxon>
    </lineage>
</organism>
<accession>A0A7H9FAZ5</accession>
<evidence type="ECO:0000313" key="1">
    <source>
        <dbReference type="EMBL" id="UZC86341.1"/>
    </source>
</evidence>
<evidence type="ECO:0000313" key="2">
    <source>
        <dbReference type="Proteomes" id="UP001163285"/>
    </source>
</evidence>
<name>A0A7H9FAZ5_AERCA</name>
<sequence length="188" mass="21600">MTLSSDEYEFYSLGELREIWQKLPNQDAINAVAEAHQYYDFLNDMIVGRVQSWSHPLAQRETWFTPSKLVLSARAGAISSCISVGSSIIECAMRSHAENRKIRSLMKKDPKHRTFGKVVHSWKNHGVFSNEISGVVADLDRLLVKRNNIHLYASFGESWEDKVNQETQILDSIERLFNFFQNLDPVNP</sequence>
<gene>
    <name evidence="1" type="ORF">OJY61_21435</name>
</gene>
<proteinExistence type="predicted"/>
<protein>
    <submittedName>
        <fullName evidence="1">Uncharacterized protein</fullName>
    </submittedName>
</protein>
<dbReference type="AlphaFoldDB" id="A0A7H9FAZ5"/>
<reference evidence="1" key="1">
    <citation type="submission" date="2023-04" db="EMBL/GenBank/DDBJ databases">
        <title>Whole Genome Sequence of Multi-drug resistant Aeromonas caviae as a gut pathogen in newborn.</title>
        <authorList>
            <person name="Jadhav S.V."/>
            <person name="Saroj S.D."/>
            <person name="Saha U.B."/>
            <person name="Sen S."/>
            <person name="Kher A."/>
        </authorList>
    </citation>
    <scope>NUCLEOTIDE SEQUENCE</scope>
    <source>
        <strain evidence="1">SVJ23</strain>
    </source>
</reference>